<keyword evidence="2" id="KW-0479">Metal-binding</keyword>
<evidence type="ECO:0000313" key="7">
    <source>
        <dbReference type="Proteomes" id="UP000762676"/>
    </source>
</evidence>
<feature type="transmembrane region" description="Helical" evidence="2">
    <location>
        <begin position="72"/>
        <end position="90"/>
    </location>
</feature>
<feature type="compositionally biased region" description="Pro residues" evidence="4">
    <location>
        <begin position="224"/>
        <end position="233"/>
    </location>
</feature>
<feature type="domain" description="Lunapark zinc ribbon" evidence="5">
    <location>
        <begin position="301"/>
        <end position="350"/>
    </location>
</feature>
<feature type="compositionally biased region" description="Polar residues" evidence="4">
    <location>
        <begin position="572"/>
        <end position="588"/>
    </location>
</feature>
<comment type="caution">
    <text evidence="6">The sequence shown here is derived from an EMBL/GenBank/DDBJ whole genome shotgun (WGS) entry which is preliminary data.</text>
</comment>
<feature type="compositionally biased region" description="Polar residues" evidence="4">
    <location>
        <begin position="659"/>
        <end position="688"/>
    </location>
</feature>
<evidence type="ECO:0000313" key="6">
    <source>
        <dbReference type="EMBL" id="GFR99573.1"/>
    </source>
</evidence>
<proteinExistence type="inferred from homology"/>
<feature type="transmembrane region" description="Helical" evidence="2">
    <location>
        <begin position="42"/>
        <end position="66"/>
    </location>
</feature>
<feature type="compositionally biased region" description="Low complexity" evidence="4">
    <location>
        <begin position="734"/>
        <end position="745"/>
    </location>
</feature>
<dbReference type="InterPro" id="IPR019273">
    <property type="entry name" value="Lunapark_Znf"/>
</dbReference>
<keyword evidence="2" id="KW-0472">Membrane</keyword>
<evidence type="ECO:0000256" key="1">
    <source>
        <dbReference type="ARBA" id="ARBA00009940"/>
    </source>
</evidence>
<feature type="region of interest" description="Disordered" evidence="4">
    <location>
        <begin position="551"/>
        <end position="611"/>
    </location>
</feature>
<feature type="region of interest" description="Disordered" evidence="4">
    <location>
        <begin position="175"/>
        <end position="288"/>
    </location>
</feature>
<keyword evidence="2" id="KW-0863">Zinc-finger</keyword>
<protein>
    <recommendedName>
        <fullName evidence="2">Endoplasmic reticulum junction formation protein lunapark</fullName>
    </recommendedName>
</protein>
<comment type="subcellular location">
    <subcellularLocation>
        <location evidence="2">Endoplasmic reticulum membrane</location>
        <topology evidence="2">Multi-pass membrane protein</topology>
    </subcellularLocation>
</comment>
<feature type="compositionally biased region" description="Polar residues" evidence="4">
    <location>
        <begin position="698"/>
        <end position="716"/>
    </location>
</feature>
<feature type="compositionally biased region" description="Polar residues" evidence="4">
    <location>
        <begin position="448"/>
        <end position="486"/>
    </location>
</feature>
<keyword evidence="2" id="KW-0256">Endoplasmic reticulum</keyword>
<feature type="region of interest" description="Disordered" evidence="4">
    <location>
        <begin position="623"/>
        <end position="783"/>
    </location>
</feature>
<keyword evidence="2" id="KW-0812">Transmembrane</keyword>
<keyword evidence="3" id="KW-0175">Coiled coil</keyword>
<keyword evidence="2" id="KW-0862">Zinc</keyword>
<comment type="function">
    <text evidence="2">Plays a role in determining ER morphology.</text>
</comment>
<sequence>MGLLVSRFKSKKSTIEVLEDIDKDINRLQKNRKQNQERQKKIVTSLLIYSIAAYVLSAIIFFVYYFPDTWKLRFLYCLPLLIFPLLIWGLKKLLHWYFVKRIASNDGELLKLREQKKQILEDVMETETYKKAREILEKFDPIRFRKLEALPEAATSPSATSGTPGTVIHQRSGAIRPAGARPGMIQQTRQIPVRTPVSTPRMPVPQPRLQQPTPTPVKTSTPYPTTPNLPPRYPLGQPLSAGPRQPQPQQPPGSVTRQLQQHQQQQQQAVMGNTPMVPRGYAMPPGPPMPRTILPQQRGTMDRLMDYLVGDGPENRYALICERCFSHNGMALKEEFEYLAFRCCYCYHLNPARKQRPMAPRLEFFAPRGRNPNTDSQGSAASDEDSDDEEDGDSGEEEAGSRQPPSSRADNDTPARNVQPRPGAGRGQGGQARDGDAERTLRGPDSATAVNRSSNAVAATSMTKQPSSPARRVAQQQRPAPSQPMTKPTGEKKFPGVVGAVNTPTQPAAKPTGEKKFTGVVGVANTPSQPAAKLPSEKKSENFGFTGMEAKGKITEKLKSKVKLSPSLPNKATETQGERSGQQKSISAKSGADEQNVEQKRSQTSAVETGVVDSEGCTDFVIVSSPLADGGDDETDIPFIDGGGLVTSPPLPKAEEDSSSFISATTEDQTEAFTSITSETDIGSNESASLADHVNLTDYPQDSQGGNDESGESQQDGQDRGPTLSEEIRDSVQSLLSSSAMAAEAGGDDRDGGSAHFNEGDVFTNTDREQAQALNKDPVEPSE</sequence>
<dbReference type="PANTHER" id="PTHR22166">
    <property type="entry name" value="ENDOPLASMIC RETICULUM JUNCTION FORMATION PROTEIN LUNAPARK"/>
    <property type="match status" value="1"/>
</dbReference>
<evidence type="ECO:0000256" key="3">
    <source>
        <dbReference type="SAM" id="Coils"/>
    </source>
</evidence>
<name>A0AAV4HRB8_9GAST</name>
<dbReference type="InterPro" id="IPR040115">
    <property type="entry name" value="Lnp"/>
</dbReference>
<feature type="compositionally biased region" description="Low complexity" evidence="4">
    <location>
        <begin position="258"/>
        <end position="268"/>
    </location>
</feature>
<gene>
    <name evidence="6" type="ORF">ElyMa_001048600</name>
</gene>
<organism evidence="6 7">
    <name type="scientific">Elysia marginata</name>
    <dbReference type="NCBI Taxonomy" id="1093978"/>
    <lineage>
        <taxon>Eukaryota</taxon>
        <taxon>Metazoa</taxon>
        <taxon>Spiralia</taxon>
        <taxon>Lophotrochozoa</taxon>
        <taxon>Mollusca</taxon>
        <taxon>Gastropoda</taxon>
        <taxon>Heterobranchia</taxon>
        <taxon>Euthyneura</taxon>
        <taxon>Panpulmonata</taxon>
        <taxon>Sacoglossa</taxon>
        <taxon>Placobranchoidea</taxon>
        <taxon>Plakobranchidae</taxon>
        <taxon>Elysia</taxon>
    </lineage>
</organism>
<feature type="coiled-coil region" evidence="3">
    <location>
        <begin position="11"/>
        <end position="38"/>
    </location>
</feature>
<accession>A0AAV4HRB8</accession>
<dbReference type="GO" id="GO:0071788">
    <property type="term" value="P:endoplasmic reticulum tubular network maintenance"/>
    <property type="evidence" value="ECO:0007669"/>
    <property type="project" value="UniProtKB-UniRule"/>
</dbReference>
<dbReference type="GO" id="GO:0008270">
    <property type="term" value="F:zinc ion binding"/>
    <property type="evidence" value="ECO:0007669"/>
    <property type="project" value="UniProtKB-KW"/>
</dbReference>
<comment type="similarity">
    <text evidence="1 2">Belongs to the lunapark family.</text>
</comment>
<dbReference type="GO" id="GO:1903373">
    <property type="term" value="P:positive regulation of endoplasmic reticulum tubular network organization"/>
    <property type="evidence" value="ECO:0007669"/>
    <property type="project" value="UniProtKB-UniRule"/>
</dbReference>
<feature type="region of interest" description="Disordered" evidence="4">
    <location>
        <begin position="365"/>
        <end position="514"/>
    </location>
</feature>
<feature type="compositionally biased region" description="Acidic residues" evidence="4">
    <location>
        <begin position="382"/>
        <end position="398"/>
    </location>
</feature>
<feature type="region of interest" description="Disordered" evidence="4">
    <location>
        <begin position="524"/>
        <end position="543"/>
    </location>
</feature>
<comment type="domain">
    <text evidence="2">The C4-type zinc finger motif is necessary both for its ER three-way tubular junction localization and formation.</text>
</comment>
<dbReference type="AlphaFoldDB" id="A0AAV4HRB8"/>
<reference evidence="6 7" key="1">
    <citation type="journal article" date="2021" name="Elife">
        <title>Chloroplast acquisition without the gene transfer in kleptoplastic sea slugs, Plakobranchus ocellatus.</title>
        <authorList>
            <person name="Maeda T."/>
            <person name="Takahashi S."/>
            <person name="Yoshida T."/>
            <person name="Shimamura S."/>
            <person name="Takaki Y."/>
            <person name="Nagai Y."/>
            <person name="Toyoda A."/>
            <person name="Suzuki Y."/>
            <person name="Arimoto A."/>
            <person name="Ishii H."/>
            <person name="Satoh N."/>
            <person name="Nishiyama T."/>
            <person name="Hasebe M."/>
            <person name="Maruyama T."/>
            <person name="Minagawa J."/>
            <person name="Obokata J."/>
            <person name="Shigenobu S."/>
        </authorList>
    </citation>
    <scope>NUCLEOTIDE SEQUENCE [LARGE SCALE GENOMIC DNA]</scope>
</reference>
<feature type="compositionally biased region" description="Basic and acidic residues" evidence="4">
    <location>
        <begin position="433"/>
        <end position="442"/>
    </location>
</feature>
<dbReference type="GO" id="GO:0098826">
    <property type="term" value="C:endoplasmic reticulum tubular network membrane"/>
    <property type="evidence" value="ECO:0007669"/>
    <property type="project" value="UniProtKB-UniRule"/>
</dbReference>
<dbReference type="Proteomes" id="UP000762676">
    <property type="component" value="Unassembled WGS sequence"/>
</dbReference>
<evidence type="ECO:0000256" key="2">
    <source>
        <dbReference type="RuleBase" id="RU367073"/>
    </source>
</evidence>
<dbReference type="EMBL" id="BMAT01002128">
    <property type="protein sequence ID" value="GFR99573.1"/>
    <property type="molecule type" value="Genomic_DNA"/>
</dbReference>
<evidence type="ECO:0000259" key="5">
    <source>
        <dbReference type="Pfam" id="PF10058"/>
    </source>
</evidence>
<evidence type="ECO:0000256" key="4">
    <source>
        <dbReference type="SAM" id="MobiDB-lite"/>
    </source>
</evidence>
<dbReference type="Pfam" id="PF10058">
    <property type="entry name" value="Zn_ribbon_10"/>
    <property type="match status" value="1"/>
</dbReference>
<keyword evidence="7" id="KW-1185">Reference proteome</keyword>
<keyword evidence="2" id="KW-1133">Transmembrane helix</keyword>
<dbReference type="PANTHER" id="PTHR22166:SF12">
    <property type="entry name" value="ENDOPLASMIC RETICULUM JUNCTION FORMATION PROTEIN LUNAPARK"/>
    <property type="match status" value="1"/>
</dbReference>